<evidence type="ECO:0000256" key="4">
    <source>
        <dbReference type="SAM" id="MobiDB-lite"/>
    </source>
</evidence>
<feature type="domain" description="Teneurin-like YD-shell" evidence="5">
    <location>
        <begin position="9"/>
        <end position="82"/>
    </location>
</feature>
<evidence type="ECO:0000313" key="7">
    <source>
        <dbReference type="EMBL" id="TDT91617.1"/>
    </source>
</evidence>
<keyword evidence="8" id="KW-1185">Reference proteome</keyword>
<dbReference type="NCBIfam" id="TIGR03696">
    <property type="entry name" value="Rhs_assc_core"/>
    <property type="match status" value="1"/>
</dbReference>
<dbReference type="EMBL" id="SOBK01000001">
    <property type="protein sequence ID" value="TDT91617.1"/>
    <property type="molecule type" value="Genomic_DNA"/>
</dbReference>
<reference evidence="7 9" key="2">
    <citation type="submission" date="2019-03" db="EMBL/GenBank/DDBJ databases">
        <title>Genomic Encyclopedia of Type Strains, Phase IV (KMG-IV): sequencing the most valuable type-strain genomes for metagenomic binning, comparative biology and taxonomic classification.</title>
        <authorList>
            <person name="Goeker M."/>
        </authorList>
    </citation>
    <scope>NUCLEOTIDE SEQUENCE [LARGE SCALE GENOMIC DNA]</scope>
    <source>
        <strain evidence="7 9">DSM 101483</strain>
    </source>
</reference>
<keyword evidence="2" id="KW-0677">Repeat</keyword>
<dbReference type="PANTHER" id="PTHR11219">
    <property type="entry name" value="TENEURIN AND N-ACETYLGLUCOSAMINE-1-PHOSPHODIESTER ALPHA-N-ACETYLGLUCOSAMINIDASE"/>
    <property type="match status" value="1"/>
</dbReference>
<dbReference type="Pfam" id="PF25023">
    <property type="entry name" value="TEN_YD-shell"/>
    <property type="match status" value="1"/>
</dbReference>
<dbReference type="InterPro" id="IPR051216">
    <property type="entry name" value="Teneurin"/>
</dbReference>
<dbReference type="Gene3D" id="2.180.10.10">
    <property type="entry name" value="RHS repeat-associated core"/>
    <property type="match status" value="1"/>
</dbReference>
<evidence type="ECO:0000313" key="9">
    <source>
        <dbReference type="Proteomes" id="UP000295506"/>
    </source>
</evidence>
<organism evidence="7 9">
    <name type="scientific">Pseudodesulfovibrio indicus</name>
    <dbReference type="NCBI Taxonomy" id="1716143"/>
    <lineage>
        <taxon>Bacteria</taxon>
        <taxon>Pseudomonadati</taxon>
        <taxon>Thermodesulfobacteriota</taxon>
        <taxon>Desulfovibrionia</taxon>
        <taxon>Desulfovibrionales</taxon>
        <taxon>Desulfovibrionaceae</taxon>
    </lineage>
</organism>
<evidence type="ECO:0000256" key="2">
    <source>
        <dbReference type="ARBA" id="ARBA00022737"/>
    </source>
</evidence>
<protein>
    <submittedName>
        <fullName evidence="7">RHS repeat-associated protein</fullName>
    </submittedName>
</protein>
<keyword evidence="1" id="KW-0245">EGF-like domain</keyword>
<dbReference type="Proteomes" id="UP000055611">
    <property type="component" value="Chromosome"/>
</dbReference>
<gene>
    <name evidence="6" type="ORF">AWY79_05720</name>
    <name evidence="7" type="ORF">EDC59_10114</name>
</gene>
<dbReference type="KEGG" id="dej:AWY79_05720"/>
<dbReference type="PANTHER" id="PTHR11219:SF69">
    <property type="entry name" value="TENEURIN-A"/>
    <property type="match status" value="1"/>
</dbReference>
<proteinExistence type="predicted"/>
<dbReference type="RefSeq" id="WP_066801456.1">
    <property type="nucleotide sequence ID" value="NZ_CP014206.1"/>
</dbReference>
<name>A0A126QL15_9BACT</name>
<dbReference type="InterPro" id="IPR022385">
    <property type="entry name" value="Rhs_assc_core"/>
</dbReference>
<dbReference type="Proteomes" id="UP000295506">
    <property type="component" value="Unassembled WGS sequence"/>
</dbReference>
<dbReference type="InterPro" id="IPR056823">
    <property type="entry name" value="TEN-like_YD-shell"/>
</dbReference>
<dbReference type="EMBL" id="CP014206">
    <property type="protein sequence ID" value="AMK10644.1"/>
    <property type="molecule type" value="Genomic_DNA"/>
</dbReference>
<sequence>MEERQRRLSHNQFGSPYQVVGKHDNVIKEIVYDPFGGIIEDTNPGFRIPLGFAGGLHDRDLGFVRFGWRDYDVKTGRLTAPDPIGDRGGDPGWYGYCLDDPVNGVDPAGLEGSSPVPGVEFDKNGIPTNELGLEPPDFMLDPVMDWLPAIPVGKAVKKSRSGQSQSLSDRQRIQCR</sequence>
<evidence type="ECO:0000313" key="6">
    <source>
        <dbReference type="EMBL" id="AMK10644.1"/>
    </source>
</evidence>
<reference evidence="6 8" key="1">
    <citation type="journal article" date="2016" name="Front. Microbiol.">
        <title>Genome Sequence of the Piezophilic, Mesophilic Sulfate-Reducing Bacterium Desulfovibrio indicus J2T.</title>
        <authorList>
            <person name="Cao J."/>
            <person name="Maignien L."/>
            <person name="Shao Z."/>
            <person name="Alain K."/>
            <person name="Jebbar M."/>
        </authorList>
    </citation>
    <scope>NUCLEOTIDE SEQUENCE [LARGE SCALE GENOMIC DNA]</scope>
    <source>
        <strain evidence="6 8">J2</strain>
    </source>
</reference>
<feature type="region of interest" description="Disordered" evidence="4">
    <location>
        <begin position="155"/>
        <end position="176"/>
    </location>
</feature>
<evidence type="ECO:0000256" key="1">
    <source>
        <dbReference type="ARBA" id="ARBA00022536"/>
    </source>
</evidence>
<evidence type="ECO:0000313" key="8">
    <source>
        <dbReference type="Proteomes" id="UP000055611"/>
    </source>
</evidence>
<keyword evidence="3" id="KW-1015">Disulfide bond</keyword>
<evidence type="ECO:0000259" key="5">
    <source>
        <dbReference type="Pfam" id="PF25023"/>
    </source>
</evidence>
<evidence type="ECO:0000256" key="3">
    <source>
        <dbReference type="ARBA" id="ARBA00023157"/>
    </source>
</evidence>
<accession>A0A126QL15</accession>
<dbReference type="AlphaFoldDB" id="A0A126QL15"/>